<dbReference type="EMBL" id="CCBP010000141">
    <property type="protein sequence ID" value="CDO74257.1"/>
    <property type="molecule type" value="Genomic_DNA"/>
</dbReference>
<organism evidence="1 2">
    <name type="scientific">Pycnoporus cinnabarinus</name>
    <name type="common">Cinnabar-red polypore</name>
    <name type="synonym">Trametes cinnabarina</name>
    <dbReference type="NCBI Taxonomy" id="5643"/>
    <lineage>
        <taxon>Eukaryota</taxon>
        <taxon>Fungi</taxon>
        <taxon>Dikarya</taxon>
        <taxon>Basidiomycota</taxon>
        <taxon>Agaricomycotina</taxon>
        <taxon>Agaricomycetes</taxon>
        <taxon>Polyporales</taxon>
        <taxon>Polyporaceae</taxon>
        <taxon>Trametes</taxon>
    </lineage>
</organism>
<evidence type="ECO:0000313" key="1">
    <source>
        <dbReference type="EMBL" id="CDO74257.1"/>
    </source>
</evidence>
<reference evidence="1" key="1">
    <citation type="submission" date="2014-01" db="EMBL/GenBank/DDBJ databases">
        <title>The genome of the white-rot fungus Pycnoporus cinnabarinus: a basidiomycete model with a versatile arsenal for lignocellulosic biomass breakdown.</title>
        <authorList>
            <person name="Levasseur A."/>
            <person name="Lomascolo A."/>
            <person name="Ruiz-Duenas F.J."/>
            <person name="Uzan E."/>
            <person name="Piumi F."/>
            <person name="Kues U."/>
            <person name="Ram A.F.J."/>
            <person name="Murat C."/>
            <person name="Haon M."/>
            <person name="Benoit I."/>
            <person name="Arfi Y."/>
            <person name="Chevret D."/>
            <person name="Drula E."/>
            <person name="Kwon M.J."/>
            <person name="Gouret P."/>
            <person name="Lesage-Meessen L."/>
            <person name="Lombard V."/>
            <person name="Mariette J."/>
            <person name="Noirot C."/>
            <person name="Park J."/>
            <person name="Patyshakuliyeva A."/>
            <person name="Wieneger R.A.B."/>
            <person name="Wosten H.A.B."/>
            <person name="Martin F."/>
            <person name="Coutinho P.M."/>
            <person name="de Vries R."/>
            <person name="Martinez A.T."/>
            <person name="Klopp C."/>
            <person name="Pontarotti P."/>
            <person name="Henrissat B."/>
            <person name="Record E."/>
        </authorList>
    </citation>
    <scope>NUCLEOTIDE SEQUENCE [LARGE SCALE GENOMIC DNA]</scope>
    <source>
        <strain evidence="1">BRFM137</strain>
    </source>
</reference>
<name>A0A060SID9_PYCCI</name>
<dbReference type="HOGENOM" id="CLU_2484438_0_0_1"/>
<evidence type="ECO:0000313" key="2">
    <source>
        <dbReference type="Proteomes" id="UP000029665"/>
    </source>
</evidence>
<sequence>MRYMIPAPPGISPVKGNPWEPYPELEVKFWLYRRHYDAKSAAVPPPILPATSIVCQLARGTAPGMTPPIWMTTTLERHAVSMEPPRD</sequence>
<dbReference type="OMA" id="HYDAKSA"/>
<dbReference type="STRING" id="5643.A0A060SID9"/>
<gene>
    <name evidence="1" type="ORF">BN946_scf184642.g2</name>
</gene>
<proteinExistence type="predicted"/>
<accession>A0A060SID9</accession>
<keyword evidence="2" id="KW-1185">Reference proteome</keyword>
<dbReference type="OrthoDB" id="2713155at2759"/>
<comment type="caution">
    <text evidence="1">The sequence shown here is derived from an EMBL/GenBank/DDBJ whole genome shotgun (WGS) entry which is preliminary data.</text>
</comment>
<protein>
    <submittedName>
        <fullName evidence="1">Uncharacterized protein</fullName>
    </submittedName>
</protein>
<dbReference type="AlphaFoldDB" id="A0A060SID9"/>
<dbReference type="Proteomes" id="UP000029665">
    <property type="component" value="Unassembled WGS sequence"/>
</dbReference>